<sequence>MKYLKSLLITTTLMASFTSSAAAIAPELLRCSKLTDNTLRLQCFDKYMQRVSSIAANNTAKNKQPPKTSVKAEAKNEEKLIASFGHAHRYSEQEREFDQLTAVVKSAARNLKKQWNIVLDNGQVWREKGGDKRAKFAPGDTIIITRGIMNSFQLKKQGTKRRIRVQRIQ</sequence>
<dbReference type="OrthoDB" id="4750212at2"/>
<proteinExistence type="predicted"/>
<dbReference type="EMBL" id="FOBI01000009">
    <property type="protein sequence ID" value="SEL34855.1"/>
    <property type="molecule type" value="Genomic_DNA"/>
</dbReference>
<dbReference type="RefSeq" id="WP_085285205.1">
    <property type="nucleotide sequence ID" value="NZ_FOBI01000009.1"/>
</dbReference>
<organism evidence="2 3">
    <name type="scientific">Colwellia chukchiensis</name>
    <dbReference type="NCBI Taxonomy" id="641665"/>
    <lineage>
        <taxon>Bacteria</taxon>
        <taxon>Pseudomonadati</taxon>
        <taxon>Pseudomonadota</taxon>
        <taxon>Gammaproteobacteria</taxon>
        <taxon>Alteromonadales</taxon>
        <taxon>Colwelliaceae</taxon>
        <taxon>Colwellia</taxon>
    </lineage>
</organism>
<gene>
    <name evidence="2" type="ORF">SAMN05216262_109113</name>
</gene>
<dbReference type="STRING" id="641665.GCA_002104455_00811"/>
<keyword evidence="1" id="KW-0732">Signal</keyword>
<reference evidence="3" key="1">
    <citation type="submission" date="2016-10" db="EMBL/GenBank/DDBJ databases">
        <authorList>
            <person name="Varghese N."/>
            <person name="Submissions S."/>
        </authorList>
    </citation>
    <scope>NUCLEOTIDE SEQUENCE [LARGE SCALE GENOMIC DNA]</scope>
    <source>
        <strain evidence="3">CGMCC 1.9127</strain>
    </source>
</reference>
<evidence type="ECO:0000313" key="2">
    <source>
        <dbReference type="EMBL" id="SEL34855.1"/>
    </source>
</evidence>
<feature type="chain" id="PRO_5011508433" evidence="1">
    <location>
        <begin position="22"/>
        <end position="169"/>
    </location>
</feature>
<accession>A0A1H7PHU4</accession>
<name>A0A1H7PHU4_9GAMM</name>
<dbReference type="AlphaFoldDB" id="A0A1H7PHU4"/>
<protein>
    <submittedName>
        <fullName evidence="2">Uncharacterized protein</fullName>
    </submittedName>
</protein>
<dbReference type="Proteomes" id="UP000199297">
    <property type="component" value="Unassembled WGS sequence"/>
</dbReference>
<evidence type="ECO:0000313" key="3">
    <source>
        <dbReference type="Proteomes" id="UP000199297"/>
    </source>
</evidence>
<keyword evidence="3" id="KW-1185">Reference proteome</keyword>
<evidence type="ECO:0000256" key="1">
    <source>
        <dbReference type="SAM" id="SignalP"/>
    </source>
</evidence>
<feature type="signal peptide" evidence="1">
    <location>
        <begin position="1"/>
        <end position="21"/>
    </location>
</feature>